<sequence length="796" mass="88177">MLANHFKVARRTLLRHQSYTLINVLGLALGMGCGILIFQFVTYHLGFDRFHADTDRVYRVVSHLHEETIQYRGSVPTPLGKAFRQDYAFADQVARVVVFDYDQVVSLPAARENNKFKEPDGVAYAEPEFLQLFYFPLVAGDPKTALREPNTGLITQRLAGKYFGKANPVGRTMLLNNSINVRITGVLKDFPPNTDFRQEIYVSYPTMKEQQSYLASDESWGAFYGGSSCFVRLKPGVSEARVEKAFPGLSRKYYNAKEAKGSQFHLQPLADVHFNPAYGGYVSKNQLLALALIGVFLVITACVNFINLATAQALRRAKEIGVRKALGSRRAQLFWQFITETALITSLALVLALALAHLALPFVNQLLETRLTLNLLENYPLVAFLVILATSVIFISGAYPGLVLAGFEPIRALKGKVSQQQVGGFSLRRSLVITQFALCQVLVIGTLVVTGQMRYSSQSDMGFVKEAIVMLPAPLGESPKLNALVTRITGVAGVEKVSLCWDAPASPDNYFNTGIRYAAREEEKFDIRYQMADPNYLSTFGLTLVAGRNLAPSDTVREYLLNETAVKKLRVASNDEVLGKKAVINGKEGTIVGVIKDYHNDSFRAAIAPQCITTKLDNYLNCAVKIAPGALNATLPALEQIWKGTFPRHVYGYEFLDQRLAKFYKQDNLILQLIQFFAGVAILIGCLGLYGLVSFMAAQRTKEIGVRKVLGASVPQILWLFGKEFTQLLGIAFLVAAPVGWWAMRKYLEDYAYKIELGPAIFLLAIAITFLIALLTVGYRSLKAALTNPVQSLRSE</sequence>
<evidence type="ECO:0008006" key="10">
    <source>
        <dbReference type="Google" id="ProtNLM"/>
    </source>
</evidence>
<feature type="transmembrane region" description="Helical" evidence="6">
    <location>
        <begin position="333"/>
        <end position="359"/>
    </location>
</feature>
<dbReference type="InterPro" id="IPR025857">
    <property type="entry name" value="MacB_PCD"/>
</dbReference>
<feature type="transmembrane region" description="Helical" evidence="6">
    <location>
        <begin position="728"/>
        <end position="748"/>
    </location>
</feature>
<keyword evidence="5 6" id="KW-0472">Membrane</keyword>
<dbReference type="AlphaFoldDB" id="A0A6J4IE08"/>
<feature type="transmembrane region" description="Helical" evidence="6">
    <location>
        <begin position="287"/>
        <end position="309"/>
    </location>
</feature>
<feature type="transmembrane region" description="Helical" evidence="6">
    <location>
        <begin position="21"/>
        <end position="41"/>
    </location>
</feature>
<evidence type="ECO:0000256" key="6">
    <source>
        <dbReference type="SAM" id="Phobius"/>
    </source>
</evidence>
<keyword evidence="3 6" id="KW-0812">Transmembrane</keyword>
<evidence type="ECO:0000259" key="8">
    <source>
        <dbReference type="Pfam" id="PF12704"/>
    </source>
</evidence>
<feature type="domain" description="ABC3 transporter permease C-terminal" evidence="7">
    <location>
        <begin position="292"/>
        <end position="408"/>
    </location>
</feature>
<dbReference type="GO" id="GO:0005886">
    <property type="term" value="C:plasma membrane"/>
    <property type="evidence" value="ECO:0007669"/>
    <property type="project" value="UniProtKB-SubCell"/>
</dbReference>
<feature type="domain" description="MacB-like periplasmic core" evidence="8">
    <location>
        <begin position="20"/>
        <end position="246"/>
    </location>
</feature>
<dbReference type="PANTHER" id="PTHR30572:SF18">
    <property type="entry name" value="ABC-TYPE MACROLIDE FAMILY EXPORT SYSTEM PERMEASE COMPONENT 2"/>
    <property type="match status" value="1"/>
</dbReference>
<dbReference type="Pfam" id="PF02687">
    <property type="entry name" value="FtsX"/>
    <property type="match status" value="2"/>
</dbReference>
<evidence type="ECO:0000256" key="4">
    <source>
        <dbReference type="ARBA" id="ARBA00022989"/>
    </source>
</evidence>
<keyword evidence="2" id="KW-1003">Cell membrane</keyword>
<dbReference type="Pfam" id="PF12704">
    <property type="entry name" value="MacB_PCD"/>
    <property type="match status" value="2"/>
</dbReference>
<dbReference type="PROSITE" id="PS51257">
    <property type="entry name" value="PROKAR_LIPOPROTEIN"/>
    <property type="match status" value="1"/>
</dbReference>
<dbReference type="EMBL" id="CADCTQ010000167">
    <property type="protein sequence ID" value="CAA9248349.1"/>
    <property type="molecule type" value="Genomic_DNA"/>
</dbReference>
<proteinExistence type="predicted"/>
<gene>
    <name evidence="9" type="ORF">AVDCRST_MAG56-1805</name>
</gene>
<protein>
    <recommendedName>
        <fullName evidence="10">ABC transporter, permease protein</fullName>
    </recommendedName>
</protein>
<feature type="transmembrane region" description="Helical" evidence="6">
    <location>
        <begin position="379"/>
        <end position="407"/>
    </location>
</feature>
<evidence type="ECO:0000259" key="7">
    <source>
        <dbReference type="Pfam" id="PF02687"/>
    </source>
</evidence>
<organism evidence="9">
    <name type="scientific">uncultured Cytophagales bacterium</name>
    <dbReference type="NCBI Taxonomy" id="158755"/>
    <lineage>
        <taxon>Bacteria</taxon>
        <taxon>Pseudomonadati</taxon>
        <taxon>Bacteroidota</taxon>
        <taxon>Sphingobacteriia</taxon>
        <taxon>Sphingobacteriales</taxon>
        <taxon>environmental samples</taxon>
    </lineage>
</organism>
<dbReference type="InterPro" id="IPR003838">
    <property type="entry name" value="ABC3_permease_C"/>
</dbReference>
<comment type="subcellular location">
    <subcellularLocation>
        <location evidence="1">Cell membrane</location>
        <topology evidence="1">Multi-pass membrane protein</topology>
    </subcellularLocation>
</comment>
<reference evidence="9" key="1">
    <citation type="submission" date="2020-02" db="EMBL/GenBank/DDBJ databases">
        <authorList>
            <person name="Meier V. D."/>
        </authorList>
    </citation>
    <scope>NUCLEOTIDE SEQUENCE</scope>
    <source>
        <strain evidence="9">AVDCRST_MAG56</strain>
    </source>
</reference>
<evidence type="ECO:0000313" key="9">
    <source>
        <dbReference type="EMBL" id="CAA9248349.1"/>
    </source>
</evidence>
<dbReference type="PANTHER" id="PTHR30572">
    <property type="entry name" value="MEMBRANE COMPONENT OF TRANSPORTER-RELATED"/>
    <property type="match status" value="1"/>
</dbReference>
<dbReference type="GO" id="GO:0022857">
    <property type="term" value="F:transmembrane transporter activity"/>
    <property type="evidence" value="ECO:0007669"/>
    <property type="project" value="TreeGrafter"/>
</dbReference>
<keyword evidence="4 6" id="KW-1133">Transmembrane helix</keyword>
<feature type="domain" description="MacB-like periplasmic core" evidence="8">
    <location>
        <begin position="508"/>
        <end position="631"/>
    </location>
</feature>
<accession>A0A6J4IE08</accession>
<evidence type="ECO:0000256" key="5">
    <source>
        <dbReference type="ARBA" id="ARBA00023136"/>
    </source>
</evidence>
<dbReference type="InterPro" id="IPR050250">
    <property type="entry name" value="Macrolide_Exporter_MacB"/>
</dbReference>
<feature type="domain" description="ABC3 transporter permease C-terminal" evidence="7">
    <location>
        <begin position="676"/>
        <end position="788"/>
    </location>
</feature>
<evidence type="ECO:0000256" key="1">
    <source>
        <dbReference type="ARBA" id="ARBA00004651"/>
    </source>
</evidence>
<evidence type="ECO:0000256" key="3">
    <source>
        <dbReference type="ARBA" id="ARBA00022692"/>
    </source>
</evidence>
<feature type="transmembrane region" description="Helical" evidence="6">
    <location>
        <begin position="669"/>
        <end position="693"/>
    </location>
</feature>
<evidence type="ECO:0000256" key="2">
    <source>
        <dbReference type="ARBA" id="ARBA00022475"/>
    </source>
</evidence>
<feature type="transmembrane region" description="Helical" evidence="6">
    <location>
        <begin position="760"/>
        <end position="779"/>
    </location>
</feature>
<name>A0A6J4IE08_9SPHI</name>